<evidence type="ECO:0000313" key="1">
    <source>
        <dbReference type="EMBL" id="OOX21370.1"/>
    </source>
</evidence>
<accession>A0ABX3MFP8</accession>
<sequence length="83" mass="9493">MVIMIGRYALHILPVRVPNHPQEQWTVSWHIDDMQRLNKRMKEGILKEIFPTSLLAVTAGRQVAVVHLDMLLERGALPLGQSQ</sequence>
<protein>
    <submittedName>
        <fullName evidence="1">Uncharacterized protein</fullName>
    </submittedName>
</protein>
<reference evidence="1 2" key="1">
    <citation type="submission" date="2015-12" db="EMBL/GenBank/DDBJ databases">
        <authorList>
            <person name="Bansal K."/>
            <person name="Midha S."/>
            <person name="Patil P.B."/>
        </authorList>
    </citation>
    <scope>NUCLEOTIDE SEQUENCE [LARGE SCALE GENOMIC DNA]</scope>
    <source>
        <strain evidence="1 2">LMG558</strain>
    </source>
</reference>
<keyword evidence="2" id="KW-1185">Reference proteome</keyword>
<name>A0ABX3MFP8_9XANT</name>
<dbReference type="Proteomes" id="UP000191089">
    <property type="component" value="Unassembled WGS sequence"/>
</dbReference>
<organism evidence="1 2">
    <name type="scientific">Xanthomonas axonopodis pv. cajani</name>
    <dbReference type="NCBI Taxonomy" id="487827"/>
    <lineage>
        <taxon>Bacteria</taxon>
        <taxon>Pseudomonadati</taxon>
        <taxon>Pseudomonadota</taxon>
        <taxon>Gammaproteobacteria</taxon>
        <taxon>Lysobacterales</taxon>
        <taxon>Lysobacteraceae</taxon>
        <taxon>Xanthomonas</taxon>
    </lineage>
</organism>
<proteinExistence type="predicted"/>
<comment type="caution">
    <text evidence="1">The sequence shown here is derived from an EMBL/GenBank/DDBJ whole genome shotgun (WGS) entry which is preliminary data.</text>
</comment>
<dbReference type="EMBL" id="LOKQ01000036">
    <property type="protein sequence ID" value="OOX21370.1"/>
    <property type="molecule type" value="Genomic_DNA"/>
</dbReference>
<gene>
    <name evidence="1" type="ORF">Xcaj_21335</name>
</gene>
<evidence type="ECO:0000313" key="2">
    <source>
        <dbReference type="Proteomes" id="UP000191089"/>
    </source>
</evidence>